<feature type="transmembrane region" description="Helical" evidence="2">
    <location>
        <begin position="265"/>
        <end position="282"/>
    </location>
</feature>
<proteinExistence type="inferred from homology"/>
<evidence type="ECO:0000256" key="1">
    <source>
        <dbReference type="ARBA" id="ARBA00007362"/>
    </source>
</evidence>
<dbReference type="Proteomes" id="UP001596524">
    <property type="component" value="Unassembled WGS sequence"/>
</dbReference>
<feature type="transmembrane region" description="Helical" evidence="2">
    <location>
        <begin position="240"/>
        <end position="259"/>
    </location>
</feature>
<feature type="transmembrane region" description="Helical" evidence="2">
    <location>
        <begin position="173"/>
        <end position="195"/>
    </location>
</feature>
<accession>A0ABW2MYU0</accession>
<dbReference type="InterPro" id="IPR000620">
    <property type="entry name" value="EamA_dom"/>
</dbReference>
<reference evidence="5" key="1">
    <citation type="journal article" date="2019" name="Int. J. Syst. Evol. Microbiol.">
        <title>The Global Catalogue of Microorganisms (GCM) 10K type strain sequencing project: providing services to taxonomists for standard genome sequencing and annotation.</title>
        <authorList>
            <consortium name="The Broad Institute Genomics Platform"/>
            <consortium name="The Broad Institute Genome Sequencing Center for Infectious Disease"/>
            <person name="Wu L."/>
            <person name="Ma J."/>
        </authorList>
    </citation>
    <scope>NUCLEOTIDE SEQUENCE [LARGE SCALE GENOMIC DNA]</scope>
    <source>
        <strain evidence="5">FCH27</strain>
    </source>
</reference>
<feature type="transmembrane region" description="Helical" evidence="2">
    <location>
        <begin position="7"/>
        <end position="28"/>
    </location>
</feature>
<feature type="domain" description="EamA" evidence="3">
    <location>
        <begin position="14"/>
        <end position="138"/>
    </location>
</feature>
<organism evidence="4 5">
    <name type="scientific">Nocardioides astragali</name>
    <dbReference type="NCBI Taxonomy" id="1776736"/>
    <lineage>
        <taxon>Bacteria</taxon>
        <taxon>Bacillati</taxon>
        <taxon>Actinomycetota</taxon>
        <taxon>Actinomycetes</taxon>
        <taxon>Propionibacteriales</taxon>
        <taxon>Nocardioidaceae</taxon>
        <taxon>Nocardioides</taxon>
    </lineage>
</organism>
<keyword evidence="2" id="KW-0472">Membrane</keyword>
<dbReference type="RefSeq" id="WP_255890442.1">
    <property type="nucleotide sequence ID" value="NZ_JAFMZM010000003.1"/>
</dbReference>
<feature type="transmembrane region" description="Helical" evidence="2">
    <location>
        <begin position="207"/>
        <end position="228"/>
    </location>
</feature>
<evidence type="ECO:0000313" key="5">
    <source>
        <dbReference type="Proteomes" id="UP001596524"/>
    </source>
</evidence>
<feature type="transmembrane region" description="Helical" evidence="2">
    <location>
        <begin position="66"/>
        <end position="88"/>
    </location>
</feature>
<evidence type="ECO:0000313" key="4">
    <source>
        <dbReference type="EMBL" id="MFC7358785.1"/>
    </source>
</evidence>
<evidence type="ECO:0000259" key="3">
    <source>
        <dbReference type="Pfam" id="PF00892"/>
    </source>
</evidence>
<gene>
    <name evidence="4" type="ORF">ACFQO6_00780</name>
</gene>
<feature type="transmembrane region" description="Helical" evidence="2">
    <location>
        <begin position="94"/>
        <end position="114"/>
    </location>
</feature>
<feature type="transmembrane region" description="Helical" evidence="2">
    <location>
        <begin position="123"/>
        <end position="141"/>
    </location>
</feature>
<keyword evidence="2" id="KW-1133">Transmembrane helix</keyword>
<dbReference type="EMBL" id="JBHTCH010000001">
    <property type="protein sequence ID" value="MFC7358785.1"/>
    <property type="molecule type" value="Genomic_DNA"/>
</dbReference>
<name>A0ABW2MYU0_9ACTN</name>
<comment type="similarity">
    <text evidence="1">Belongs to the EamA transporter family.</text>
</comment>
<comment type="caution">
    <text evidence="4">The sequence shown here is derived from an EMBL/GenBank/DDBJ whole genome shotgun (WGS) entry which is preliminary data.</text>
</comment>
<dbReference type="InterPro" id="IPR037185">
    <property type="entry name" value="EmrE-like"/>
</dbReference>
<evidence type="ECO:0000256" key="2">
    <source>
        <dbReference type="SAM" id="Phobius"/>
    </source>
</evidence>
<sequence>MTSASRILPGAIGMCFVGSSVGVSHALIDAPLFTAQALRYALATVLLVVVVRMVGVRVLRPRGVEWLWLGGVAATGMVIFNVAIVRGVEHAEPAVIAVAVAGAPVLIGVAGPLLEGRVPRPRVAAAAVVVTAGSVLVVGTGETDATGVAWAAVALGCEAAFTLLAIPVLSRHTAWGVSLHTIWIATLMLAGIGLVREGSRAVLRLDAAELAAIGYLAVIVTTVAFVLWYSTVARIGSARAALLCGLAPVAAAVVGIATTGRAPTLPVWAGIAVVMLGLVVGLRTPTSGAATPAGPPRVAEAHAVA</sequence>
<feature type="domain" description="EamA" evidence="3">
    <location>
        <begin position="146"/>
        <end position="280"/>
    </location>
</feature>
<protein>
    <submittedName>
        <fullName evidence="4">EamA family transporter</fullName>
    </submittedName>
</protein>
<keyword evidence="2" id="KW-0812">Transmembrane</keyword>
<feature type="transmembrane region" description="Helical" evidence="2">
    <location>
        <begin position="147"/>
        <end position="166"/>
    </location>
</feature>
<dbReference type="Pfam" id="PF00892">
    <property type="entry name" value="EamA"/>
    <property type="match status" value="2"/>
</dbReference>
<feature type="transmembrane region" description="Helical" evidence="2">
    <location>
        <begin position="40"/>
        <end position="59"/>
    </location>
</feature>
<keyword evidence="5" id="KW-1185">Reference proteome</keyword>
<dbReference type="SUPFAM" id="SSF103481">
    <property type="entry name" value="Multidrug resistance efflux transporter EmrE"/>
    <property type="match status" value="2"/>
</dbReference>